<comment type="subcellular location">
    <subcellularLocation>
        <location evidence="1">Cell outer membrane</location>
    </subcellularLocation>
</comment>
<comment type="caution">
    <text evidence="7">The sequence shown here is derived from an EMBL/GenBank/DDBJ whole genome shotgun (WGS) entry which is preliminary data.</text>
</comment>
<dbReference type="PROSITE" id="PS51257">
    <property type="entry name" value="PROKAR_LIPOPROTEIN"/>
    <property type="match status" value="1"/>
</dbReference>
<sequence>MKKHNEVKYIFLFSVLSLMLASCEDFLNRPTEDGYNVDNFYQTNEQCYQAVNPIYSSPWYDFQRGFIKIGDAMAGNLYSPGMYMNFSFSNTNEDLVNMSASLWSVNAYCNGVIENINMKSGPNVSEAVKNTVKGEALVWKAMAYFYLMRVFGEVPIVHNNSAEISAGDYNEKYKATIPNIYDYIILTLEKAIEWLPESNLDGRIDKYSAYGLLSKVYLTKSGYGMSGSRNADDLAKAAQYAKEVIEHSGRELLLEYSDIFRLANNNNRECLISWRWKSGRDPWTMQNTFQSDLAVSNFSEFADSWGGWVGPTVDLQDAFGENALSLTRNNSDKRRKATMMMYGDHYDYFWTDKGGFDWTAYIVFEREEVNGVGANVVKHLVGDNADHLAGNGESMYNMATGLNTHLLRLADVYLIYAEAVIGNNGSTTDASALAAYNKVLLRARPLETPQTSITWRDVWEQRRLELAFEGDRWYDYVRWHYYEPQKAIDELKAQKRDQYTGLQNFYENGTLNSNDTYYAKEPEIPNVTDASFTLPFPVTDLTMNRHLMETAVEVDVTQFTYE</sequence>
<dbReference type="Pfam" id="PF07980">
    <property type="entry name" value="SusD_RagB"/>
    <property type="match status" value="1"/>
</dbReference>
<accession>A0A5J4S620</accession>
<dbReference type="SUPFAM" id="SSF48452">
    <property type="entry name" value="TPR-like"/>
    <property type="match status" value="1"/>
</dbReference>
<evidence type="ECO:0000256" key="4">
    <source>
        <dbReference type="ARBA" id="ARBA00023237"/>
    </source>
</evidence>
<dbReference type="InterPro" id="IPR033985">
    <property type="entry name" value="SusD-like_N"/>
</dbReference>
<dbReference type="EMBL" id="SNRY01000381">
    <property type="protein sequence ID" value="KAA6341536.1"/>
    <property type="molecule type" value="Genomic_DNA"/>
</dbReference>
<dbReference type="AlphaFoldDB" id="A0A5J4S620"/>
<keyword evidence="4" id="KW-0998">Cell outer membrane</keyword>
<organism evidence="7">
    <name type="scientific">termite gut metagenome</name>
    <dbReference type="NCBI Taxonomy" id="433724"/>
    <lineage>
        <taxon>unclassified sequences</taxon>
        <taxon>metagenomes</taxon>
        <taxon>organismal metagenomes</taxon>
    </lineage>
</organism>
<evidence type="ECO:0000259" key="5">
    <source>
        <dbReference type="Pfam" id="PF07980"/>
    </source>
</evidence>
<feature type="domain" description="RagB/SusD" evidence="5">
    <location>
        <begin position="315"/>
        <end position="546"/>
    </location>
</feature>
<evidence type="ECO:0000259" key="6">
    <source>
        <dbReference type="Pfam" id="PF14322"/>
    </source>
</evidence>
<evidence type="ECO:0000256" key="1">
    <source>
        <dbReference type="ARBA" id="ARBA00004442"/>
    </source>
</evidence>
<dbReference type="Gene3D" id="1.25.40.390">
    <property type="match status" value="1"/>
</dbReference>
<dbReference type="GO" id="GO:0009279">
    <property type="term" value="C:cell outer membrane"/>
    <property type="evidence" value="ECO:0007669"/>
    <property type="project" value="UniProtKB-SubCell"/>
</dbReference>
<protein>
    <submittedName>
        <fullName evidence="7">RagB/SusD family nutrient uptake outer membrane protein</fullName>
    </submittedName>
</protein>
<evidence type="ECO:0000256" key="2">
    <source>
        <dbReference type="ARBA" id="ARBA00022729"/>
    </source>
</evidence>
<gene>
    <name evidence="7" type="ORF">EZS27_010653</name>
</gene>
<dbReference type="Pfam" id="PF14322">
    <property type="entry name" value="SusD-like_3"/>
    <property type="match status" value="1"/>
</dbReference>
<dbReference type="InterPro" id="IPR011990">
    <property type="entry name" value="TPR-like_helical_dom_sf"/>
</dbReference>
<keyword evidence="2" id="KW-0732">Signal</keyword>
<reference evidence="7" key="1">
    <citation type="submission" date="2019-03" db="EMBL/GenBank/DDBJ databases">
        <title>Single cell metagenomics reveals metabolic interactions within the superorganism composed of flagellate Streblomastix strix and complex community of Bacteroidetes bacteria on its surface.</title>
        <authorList>
            <person name="Treitli S.C."/>
            <person name="Kolisko M."/>
            <person name="Husnik F."/>
            <person name="Keeling P."/>
            <person name="Hampl V."/>
        </authorList>
    </citation>
    <scope>NUCLEOTIDE SEQUENCE</scope>
    <source>
        <strain evidence="7">STM</strain>
    </source>
</reference>
<evidence type="ECO:0000313" key="7">
    <source>
        <dbReference type="EMBL" id="KAA6341536.1"/>
    </source>
</evidence>
<feature type="domain" description="SusD-like N-terminal" evidence="6">
    <location>
        <begin position="105"/>
        <end position="218"/>
    </location>
</feature>
<evidence type="ECO:0000256" key="3">
    <source>
        <dbReference type="ARBA" id="ARBA00023136"/>
    </source>
</evidence>
<name>A0A5J4S620_9ZZZZ</name>
<dbReference type="InterPro" id="IPR012944">
    <property type="entry name" value="SusD_RagB_dom"/>
</dbReference>
<keyword evidence="3" id="KW-0472">Membrane</keyword>
<proteinExistence type="predicted"/>